<feature type="domain" description="Terminase large subunit GpA endonuclease" evidence="3">
    <location>
        <begin position="302"/>
        <end position="574"/>
    </location>
</feature>
<feature type="domain" description="Phage terminase large subunit GpA ATPase" evidence="2">
    <location>
        <begin position="54"/>
        <end position="292"/>
    </location>
</feature>
<dbReference type="SUPFAM" id="SSF57783">
    <property type="entry name" value="Zinc beta-ribbon"/>
    <property type="match status" value="1"/>
</dbReference>
<dbReference type="RefSeq" id="WP_098142564.1">
    <property type="nucleotide sequence ID" value="NZ_PDDV01000006.1"/>
</dbReference>
<dbReference type="Proteomes" id="UP000219788">
    <property type="component" value="Unassembled WGS sequence"/>
</dbReference>
<evidence type="ECO:0000259" key="3">
    <source>
        <dbReference type="Pfam" id="PF20454"/>
    </source>
</evidence>
<dbReference type="Gene3D" id="3.40.50.300">
    <property type="entry name" value="P-loop containing nucleotide triphosphate hydrolases"/>
    <property type="match status" value="1"/>
</dbReference>
<sequence length="636" mass="71091">MKPITNKSKLRRILKESSRHVRPPVRLSPSDWVEANIVATDGVKQGQLIKLHKFQRGMIDAINEGSRKIIFKTSAQLGKTMILNGIIFNQMANNPTNIGVAQSNVRELTQWLNGKIKPAIEACPALKAVVTDKNDRNAVNNTSQIQMVNGSFLYFMSLNSPSHLRGKTIPLILLDEVDGVVSESEEGDPIQLAEQRASTFGEDARLVIASTPTSRDGAINSQWNLSDKRKFFVPCPHCGHRQTIEWENVHFGWVNISGRSLPDPETAEYRCPKCSTPWTEGERLRAVANGEWVATVPNADVIGFHANRLMSPFSSIKACVTDYATSYANGSLATFYNVVLGETFDDLNEERTADELEVLKEDVALDAIPEDVLFLTAGVDQQLDRLECTILGIARKGIYVIDHRCFYDINCERYDSPAYDALLAFLKGKFRNVGGKRVPLLAAFVDSSNGRATQVIYRFCTRWTNLHAIKGSSTVDAPILPAATTRKGGYEMFVLGVNTCKTYIRELITRNLKEDTTPHTFLSISHSVPDDYCEQLLSEELKRVGSKVRWVRVSQAVRNEALDCLGYGIAAQRWVLSKHSWEKIAKLVNSLNQDEPKEEIAIKAPESDSKPVNNTKPRKPITHGRFPRRSGWVNSF</sequence>
<proteinExistence type="predicted"/>
<dbReference type="InterPro" id="IPR046454">
    <property type="entry name" value="GpA_endonuclease"/>
</dbReference>
<name>A0A2A7U7S1_EDWTA</name>
<evidence type="ECO:0000256" key="1">
    <source>
        <dbReference type="SAM" id="MobiDB-lite"/>
    </source>
</evidence>
<dbReference type="InterPro" id="IPR046453">
    <property type="entry name" value="GpA_ATPase"/>
</dbReference>
<gene>
    <name evidence="4" type="ORF">CRM76_01175</name>
</gene>
<dbReference type="OrthoDB" id="5181253at2"/>
<evidence type="ECO:0000259" key="2">
    <source>
        <dbReference type="Pfam" id="PF05876"/>
    </source>
</evidence>
<dbReference type="GO" id="GO:0016887">
    <property type="term" value="F:ATP hydrolysis activity"/>
    <property type="evidence" value="ECO:0007669"/>
    <property type="project" value="InterPro"/>
</dbReference>
<evidence type="ECO:0000313" key="4">
    <source>
        <dbReference type="EMBL" id="PEH74283.1"/>
    </source>
</evidence>
<organism evidence="4 5">
    <name type="scientific">Edwardsiella tarda</name>
    <dbReference type="NCBI Taxonomy" id="636"/>
    <lineage>
        <taxon>Bacteria</taxon>
        <taxon>Pseudomonadati</taxon>
        <taxon>Pseudomonadota</taxon>
        <taxon>Gammaproteobacteria</taxon>
        <taxon>Enterobacterales</taxon>
        <taxon>Hafniaceae</taxon>
        <taxon>Edwardsiella</taxon>
    </lineage>
</organism>
<feature type="compositionally biased region" description="Basic and acidic residues" evidence="1">
    <location>
        <begin position="599"/>
        <end position="609"/>
    </location>
</feature>
<evidence type="ECO:0000313" key="5">
    <source>
        <dbReference type="Proteomes" id="UP000219788"/>
    </source>
</evidence>
<dbReference type="GO" id="GO:0004519">
    <property type="term" value="F:endonuclease activity"/>
    <property type="evidence" value="ECO:0007669"/>
    <property type="project" value="InterPro"/>
</dbReference>
<reference evidence="5" key="1">
    <citation type="submission" date="2017-09" db="EMBL/GenBank/DDBJ databases">
        <title>FDA dAtabase for Regulatory Grade micrObial Sequences (FDA-ARGOS): Supporting development and validation of Infectious Disease Dx tests.</title>
        <authorList>
            <person name="Goldberg B."/>
            <person name="Campos J."/>
            <person name="Tallon L."/>
            <person name="Sadzewicz L."/>
            <person name="Ott S."/>
            <person name="Zhao X."/>
            <person name="Nagaraj S."/>
            <person name="Vavikolanu K."/>
            <person name="Aluvathingal J."/>
            <person name="Nadendla S."/>
            <person name="Geyer C."/>
            <person name="Sichtig H."/>
        </authorList>
    </citation>
    <scope>NUCLEOTIDE SEQUENCE [LARGE SCALE GENOMIC DNA]</scope>
    <source>
        <strain evidence="5">FDAARGOS_370</strain>
    </source>
</reference>
<dbReference type="EMBL" id="PDDV01000006">
    <property type="protein sequence ID" value="PEH74283.1"/>
    <property type="molecule type" value="Genomic_DNA"/>
</dbReference>
<protein>
    <submittedName>
        <fullName evidence="4">Terminase</fullName>
    </submittedName>
</protein>
<dbReference type="Pfam" id="PF05876">
    <property type="entry name" value="GpA_ATPase"/>
    <property type="match status" value="1"/>
</dbReference>
<dbReference type="AlphaFoldDB" id="A0A2A7U7S1"/>
<dbReference type="InterPro" id="IPR027417">
    <property type="entry name" value="P-loop_NTPase"/>
</dbReference>
<dbReference type="Pfam" id="PF20454">
    <property type="entry name" value="GpA_nuclease"/>
    <property type="match status" value="1"/>
</dbReference>
<feature type="compositionally biased region" description="Basic residues" evidence="1">
    <location>
        <begin position="616"/>
        <end position="628"/>
    </location>
</feature>
<feature type="region of interest" description="Disordered" evidence="1">
    <location>
        <begin position="599"/>
        <end position="636"/>
    </location>
</feature>
<accession>A0A2A7U7S1</accession>
<comment type="caution">
    <text evidence="4">The sequence shown here is derived from an EMBL/GenBank/DDBJ whole genome shotgun (WGS) entry which is preliminary data.</text>
</comment>